<evidence type="ECO:0000256" key="1">
    <source>
        <dbReference type="PROSITE-ProRule" id="PRU00023"/>
    </source>
</evidence>
<dbReference type="InterPro" id="IPR036770">
    <property type="entry name" value="Ankyrin_rpt-contain_sf"/>
</dbReference>
<dbReference type="Gene3D" id="1.25.40.20">
    <property type="entry name" value="Ankyrin repeat-containing domain"/>
    <property type="match status" value="1"/>
</dbReference>
<keyword evidence="3" id="KW-1185">Reference proteome</keyword>
<dbReference type="Proteomes" id="UP000030686">
    <property type="component" value="Unassembled WGS sequence"/>
</dbReference>
<dbReference type="PROSITE" id="PS50297">
    <property type="entry name" value="ANK_REP_REGION"/>
    <property type="match status" value="1"/>
</dbReference>
<name>W6QAC7_PENRF</name>
<feature type="repeat" description="ANK" evidence="1">
    <location>
        <begin position="279"/>
        <end position="312"/>
    </location>
</feature>
<dbReference type="OrthoDB" id="3200163at2759"/>
<dbReference type="PROSITE" id="PS50088">
    <property type="entry name" value="ANK_REPEAT"/>
    <property type="match status" value="1"/>
</dbReference>
<dbReference type="Pfam" id="PF00023">
    <property type="entry name" value="Ank"/>
    <property type="match status" value="1"/>
</dbReference>
<proteinExistence type="predicted"/>
<reference evidence="2" key="1">
    <citation type="journal article" date="2014" name="Nat. Commun.">
        <title>Multiple recent horizontal transfers of a large genomic region in cheese making fungi.</title>
        <authorList>
            <person name="Cheeseman K."/>
            <person name="Ropars J."/>
            <person name="Renault P."/>
            <person name="Dupont J."/>
            <person name="Gouzy J."/>
            <person name="Branca A."/>
            <person name="Abraham A.L."/>
            <person name="Ceppi M."/>
            <person name="Conseiller E."/>
            <person name="Debuchy R."/>
            <person name="Malagnac F."/>
            <person name="Goarin A."/>
            <person name="Silar P."/>
            <person name="Lacoste S."/>
            <person name="Sallet E."/>
            <person name="Bensimon A."/>
            <person name="Giraud T."/>
            <person name="Brygoo Y."/>
        </authorList>
    </citation>
    <scope>NUCLEOTIDE SEQUENCE [LARGE SCALE GENOMIC DNA]</scope>
    <source>
        <strain evidence="2">FM164</strain>
    </source>
</reference>
<dbReference type="AlphaFoldDB" id="W6QAC7"/>
<dbReference type="EMBL" id="HG792016">
    <property type="protein sequence ID" value="CDM32971.1"/>
    <property type="molecule type" value="Genomic_DNA"/>
</dbReference>
<evidence type="ECO:0000313" key="3">
    <source>
        <dbReference type="Proteomes" id="UP000030686"/>
    </source>
</evidence>
<sequence>MAEVVGVVSSAITFATLAIQVGKSVQTLKDYWDAIRDAPDDLKWLVREIEVFGSIMADVDADLTRYPPALAMINCQHALQSLQFCKEAVDALNALCEDLVQDVDSKNRLRRSYQAVKIVLRQRKVEKHISKLHNVVRLLMLSQQCYTRALIQVQPDLIAERIRERDVISSMTETIKAHSESHNCCLDTTGMPAGTSKRMTKSDARKSSSVWRLSLPYWISSQVLEICGIQASGGWDFTFRTYTEIPWNAGVDRLVREGKIEMLRNLFASGQLSALHRNGNHTLLHDAVCRDRNEKVVEFLLNEGADPFIEDYPRRLTPLRLALWIGKLAPSNEDYPLLPYLRVLLKNSKDLVYGSPQDVVNGVLSEFYGSDEEFRFLQQHCCPWFYKMPQATRVEVAARISFDASGACHIPTLIRAILGTDPLEANELQTKCYLSMTSRETTLAHCVAKQLGRDLTALSMCHRRQHLVLPYEYQTFVRYLSDDHQTTRQTFRDSWSNLFFDILRAGIDIHLVVNHKTLFLAFIEGILAWQVSFSKSIQCPRVDTGVLNSVVRAWLKDLKAAGVKLDQFGTNEWCTWSRGDVQRDFVGDVLRVTGMSYGTSPDDWYIWLSEASDTFAAEFWTLIAQPIVTTPGEWPEE</sequence>
<dbReference type="SUPFAM" id="SSF48403">
    <property type="entry name" value="Ankyrin repeat"/>
    <property type="match status" value="1"/>
</dbReference>
<protein>
    <submittedName>
        <fullName evidence="2">Ankyrin repeat-containing domain</fullName>
    </submittedName>
</protein>
<organism evidence="2 3">
    <name type="scientific">Penicillium roqueforti (strain FM164)</name>
    <dbReference type="NCBI Taxonomy" id="1365484"/>
    <lineage>
        <taxon>Eukaryota</taxon>
        <taxon>Fungi</taxon>
        <taxon>Dikarya</taxon>
        <taxon>Ascomycota</taxon>
        <taxon>Pezizomycotina</taxon>
        <taxon>Eurotiomycetes</taxon>
        <taxon>Eurotiomycetidae</taxon>
        <taxon>Eurotiales</taxon>
        <taxon>Aspergillaceae</taxon>
        <taxon>Penicillium</taxon>
    </lineage>
</organism>
<evidence type="ECO:0000313" key="2">
    <source>
        <dbReference type="EMBL" id="CDM32971.1"/>
    </source>
</evidence>
<dbReference type="InterPro" id="IPR002110">
    <property type="entry name" value="Ankyrin_rpt"/>
</dbReference>
<accession>W6QAC7</accession>
<gene>
    <name evidence="2" type="ORF">PROQFM164_S02g003122</name>
</gene>
<keyword evidence="1" id="KW-0040">ANK repeat</keyword>
<dbReference type="OMA" id="WYIWLSE"/>